<feature type="chain" id="PRO_5045340644" evidence="1">
    <location>
        <begin position="25"/>
        <end position="212"/>
    </location>
</feature>
<evidence type="ECO:0000313" key="2">
    <source>
        <dbReference type="EMBL" id="MFD3264868.1"/>
    </source>
</evidence>
<proteinExistence type="predicted"/>
<sequence length="212" mass="23115">MRAAAFAVTVTLLFASLSLGAAQAADRGVMQDKDTFRDAAMAPLEDLNLKQKGIPDVLLRARADPYDLEGLSRCEPIAGEIGRLDAALGPDLDEAPPPDTRTRAEKVGGAIKDAGISELRSESRSLLPFRGWVRKLTGAARHDKKVQAAIRAGEVRRGYLKGVGMRMNCAPPAAPSWFVPTPPQSVVEKVMGQSFDGLWARITAWFWSWWPF</sequence>
<gene>
    <name evidence="2" type="ORF">OCL97_12970</name>
</gene>
<evidence type="ECO:0000256" key="1">
    <source>
        <dbReference type="SAM" id="SignalP"/>
    </source>
</evidence>
<protein>
    <submittedName>
        <fullName evidence="2">Uncharacterized protein</fullName>
    </submittedName>
</protein>
<reference evidence="2 3" key="1">
    <citation type="submission" date="2022-09" db="EMBL/GenBank/DDBJ databases">
        <title>New species of Phenylobacterium.</title>
        <authorList>
            <person name="Mieszkin S."/>
        </authorList>
    </citation>
    <scope>NUCLEOTIDE SEQUENCE [LARGE SCALE GENOMIC DNA]</scope>
    <source>
        <strain evidence="2 3">HK31-G</strain>
    </source>
</reference>
<evidence type="ECO:0000313" key="3">
    <source>
        <dbReference type="Proteomes" id="UP001598130"/>
    </source>
</evidence>
<comment type="caution">
    <text evidence="2">The sequence shown here is derived from an EMBL/GenBank/DDBJ whole genome shotgun (WGS) entry which is preliminary data.</text>
</comment>
<dbReference type="RefSeq" id="WP_377370411.1">
    <property type="nucleotide sequence ID" value="NZ_JAOTJD010000023.1"/>
</dbReference>
<dbReference type="EMBL" id="JAOTJD010000023">
    <property type="protein sequence ID" value="MFD3264868.1"/>
    <property type="molecule type" value="Genomic_DNA"/>
</dbReference>
<dbReference type="Proteomes" id="UP001598130">
    <property type="component" value="Unassembled WGS sequence"/>
</dbReference>
<feature type="signal peptide" evidence="1">
    <location>
        <begin position="1"/>
        <end position="24"/>
    </location>
</feature>
<organism evidence="2 3">
    <name type="scientific">Phenylobacterium ferrooxidans</name>
    <dbReference type="NCBI Taxonomy" id="2982689"/>
    <lineage>
        <taxon>Bacteria</taxon>
        <taxon>Pseudomonadati</taxon>
        <taxon>Pseudomonadota</taxon>
        <taxon>Alphaproteobacteria</taxon>
        <taxon>Caulobacterales</taxon>
        <taxon>Caulobacteraceae</taxon>
        <taxon>Phenylobacterium</taxon>
    </lineage>
</organism>
<keyword evidence="3" id="KW-1185">Reference proteome</keyword>
<name>A0ABW6CVG1_9CAUL</name>
<keyword evidence="1" id="KW-0732">Signal</keyword>
<accession>A0ABW6CVG1</accession>